<dbReference type="RefSeq" id="WP_093519101.1">
    <property type="nucleotide sequence ID" value="NZ_FOSK01000004.1"/>
</dbReference>
<organism evidence="1 2">
    <name type="scientific">Pseudovibrio ascidiaceicola</name>
    <dbReference type="NCBI Taxonomy" id="285279"/>
    <lineage>
        <taxon>Bacteria</taxon>
        <taxon>Pseudomonadati</taxon>
        <taxon>Pseudomonadota</taxon>
        <taxon>Alphaproteobacteria</taxon>
        <taxon>Hyphomicrobiales</taxon>
        <taxon>Stappiaceae</taxon>
        <taxon>Pseudovibrio</taxon>
    </lineage>
</organism>
<protein>
    <submittedName>
        <fullName evidence="1">Sulfur carrier protein</fullName>
    </submittedName>
</protein>
<dbReference type="NCBIfam" id="TIGR01683">
    <property type="entry name" value="thiS"/>
    <property type="match status" value="1"/>
</dbReference>
<name>A0A1I3Z4W0_9HYPH</name>
<reference evidence="1 2" key="1">
    <citation type="submission" date="2016-10" db="EMBL/GenBank/DDBJ databases">
        <authorList>
            <person name="Varghese N."/>
            <person name="Submissions S."/>
        </authorList>
    </citation>
    <scope>NUCLEOTIDE SEQUENCE [LARGE SCALE GENOMIC DNA]</scope>
    <source>
        <strain evidence="1 2">DSM 16392</strain>
    </source>
</reference>
<dbReference type="Gene3D" id="3.10.20.30">
    <property type="match status" value="1"/>
</dbReference>
<sequence>MKIIVNAKPREVTNETLEDALMELEFTSPAIATALNGSFVPREEYSETSLSEGDRLEVLAPMQGG</sequence>
<proteinExistence type="predicted"/>
<evidence type="ECO:0000313" key="2">
    <source>
        <dbReference type="Proteomes" id="UP000199598"/>
    </source>
</evidence>
<dbReference type="InterPro" id="IPR012675">
    <property type="entry name" value="Beta-grasp_dom_sf"/>
</dbReference>
<accession>A0A1I3Z4W0</accession>
<dbReference type="InterPro" id="IPR010035">
    <property type="entry name" value="Thi_S"/>
</dbReference>
<dbReference type="PANTHER" id="PTHR34472:SF1">
    <property type="entry name" value="SULFUR CARRIER PROTEIN THIS"/>
    <property type="match status" value="1"/>
</dbReference>
<dbReference type="InterPro" id="IPR016155">
    <property type="entry name" value="Mopterin_synth/thiamin_S_b"/>
</dbReference>
<dbReference type="SUPFAM" id="SSF54285">
    <property type="entry name" value="MoaD/ThiS"/>
    <property type="match status" value="1"/>
</dbReference>
<gene>
    <name evidence="1" type="ORF">SAMN04488518_104395</name>
</gene>
<dbReference type="CDD" id="cd00565">
    <property type="entry name" value="Ubl_ThiS"/>
    <property type="match status" value="1"/>
</dbReference>
<evidence type="ECO:0000313" key="1">
    <source>
        <dbReference type="EMBL" id="SFK38576.1"/>
    </source>
</evidence>
<dbReference type="InterPro" id="IPR003749">
    <property type="entry name" value="ThiS/MoaD-like"/>
</dbReference>
<dbReference type="Proteomes" id="UP000199598">
    <property type="component" value="Unassembled WGS sequence"/>
</dbReference>
<keyword evidence="2" id="KW-1185">Reference proteome</keyword>
<dbReference type="Pfam" id="PF02597">
    <property type="entry name" value="ThiS"/>
    <property type="match status" value="1"/>
</dbReference>
<dbReference type="PANTHER" id="PTHR34472">
    <property type="entry name" value="SULFUR CARRIER PROTEIN THIS"/>
    <property type="match status" value="1"/>
</dbReference>
<comment type="caution">
    <text evidence="1">The sequence shown here is derived from an EMBL/GenBank/DDBJ whole genome shotgun (WGS) entry which is preliminary data.</text>
</comment>
<dbReference type="EMBL" id="FOSK01000004">
    <property type="protein sequence ID" value="SFK38576.1"/>
    <property type="molecule type" value="Genomic_DNA"/>
</dbReference>